<protein>
    <submittedName>
        <fullName evidence="1">Uncharacterized protein</fullName>
    </submittedName>
</protein>
<dbReference type="AlphaFoldDB" id="A0A5B7HJQ5"/>
<sequence length="140" mass="14743">MMEAHLRLKWEAATGGGGTLASMGVGRRPHSPPHAMAHTDGYYTRENLGSSHVCRLNLNPATTSFCMSPFPPAHHSTPTTVRAAPTLSHHISGWCADHCGPAITTDAAAAATIVTATTTSLTHIVCRGRRCLATTDSVTK</sequence>
<accession>A0A5B7HJQ5</accession>
<gene>
    <name evidence="1" type="ORF">E2C01_067409</name>
</gene>
<dbReference type="Proteomes" id="UP000324222">
    <property type="component" value="Unassembled WGS sequence"/>
</dbReference>
<evidence type="ECO:0000313" key="2">
    <source>
        <dbReference type="Proteomes" id="UP000324222"/>
    </source>
</evidence>
<keyword evidence="2" id="KW-1185">Reference proteome</keyword>
<organism evidence="1 2">
    <name type="scientific">Portunus trituberculatus</name>
    <name type="common">Swimming crab</name>
    <name type="synonym">Neptunus trituberculatus</name>
    <dbReference type="NCBI Taxonomy" id="210409"/>
    <lineage>
        <taxon>Eukaryota</taxon>
        <taxon>Metazoa</taxon>
        <taxon>Ecdysozoa</taxon>
        <taxon>Arthropoda</taxon>
        <taxon>Crustacea</taxon>
        <taxon>Multicrustacea</taxon>
        <taxon>Malacostraca</taxon>
        <taxon>Eumalacostraca</taxon>
        <taxon>Eucarida</taxon>
        <taxon>Decapoda</taxon>
        <taxon>Pleocyemata</taxon>
        <taxon>Brachyura</taxon>
        <taxon>Eubrachyura</taxon>
        <taxon>Portunoidea</taxon>
        <taxon>Portunidae</taxon>
        <taxon>Portuninae</taxon>
        <taxon>Portunus</taxon>
    </lineage>
</organism>
<proteinExistence type="predicted"/>
<comment type="caution">
    <text evidence="1">The sequence shown here is derived from an EMBL/GenBank/DDBJ whole genome shotgun (WGS) entry which is preliminary data.</text>
</comment>
<name>A0A5B7HJQ5_PORTR</name>
<dbReference type="EMBL" id="VSRR010036063">
    <property type="protein sequence ID" value="MPC73091.1"/>
    <property type="molecule type" value="Genomic_DNA"/>
</dbReference>
<evidence type="ECO:0000313" key="1">
    <source>
        <dbReference type="EMBL" id="MPC73091.1"/>
    </source>
</evidence>
<reference evidence="1 2" key="1">
    <citation type="submission" date="2019-05" db="EMBL/GenBank/DDBJ databases">
        <title>Another draft genome of Portunus trituberculatus and its Hox gene families provides insights of decapod evolution.</title>
        <authorList>
            <person name="Jeong J.-H."/>
            <person name="Song I."/>
            <person name="Kim S."/>
            <person name="Choi T."/>
            <person name="Kim D."/>
            <person name="Ryu S."/>
            <person name="Kim W."/>
        </authorList>
    </citation>
    <scope>NUCLEOTIDE SEQUENCE [LARGE SCALE GENOMIC DNA]</scope>
    <source>
        <tissue evidence="1">Muscle</tissue>
    </source>
</reference>